<organism evidence="1">
    <name type="scientific">Staphylothermus marinus</name>
    <dbReference type="NCBI Taxonomy" id="2280"/>
    <lineage>
        <taxon>Archaea</taxon>
        <taxon>Thermoproteota</taxon>
        <taxon>Thermoprotei</taxon>
        <taxon>Desulfurococcales</taxon>
        <taxon>Desulfurococcaceae</taxon>
        <taxon>Staphylothermus</taxon>
    </lineage>
</organism>
<name>A0A7C4H9H4_STAMA</name>
<dbReference type="GO" id="GO:0016810">
    <property type="term" value="F:hydrolase activity, acting on carbon-nitrogen (but not peptide) bonds"/>
    <property type="evidence" value="ECO:0007669"/>
    <property type="project" value="InterPro"/>
</dbReference>
<dbReference type="EMBL" id="DTBJ01000034">
    <property type="protein sequence ID" value="HGM58865.1"/>
    <property type="molecule type" value="Genomic_DNA"/>
</dbReference>
<comment type="caution">
    <text evidence="1">The sequence shown here is derived from an EMBL/GenBank/DDBJ whole genome shotgun (WGS) entry which is preliminary data.</text>
</comment>
<dbReference type="SUPFAM" id="SSF51338">
    <property type="entry name" value="Composite domain of metallo-dependent hydrolases"/>
    <property type="match status" value="1"/>
</dbReference>
<dbReference type="Gene3D" id="2.30.40.10">
    <property type="entry name" value="Urease, subunit C, domain 1"/>
    <property type="match status" value="1"/>
</dbReference>
<accession>A0A7C4H9H4</accession>
<dbReference type="InterPro" id="IPR032466">
    <property type="entry name" value="Metal_Hydrolase"/>
</dbReference>
<sequence>MGFFIENAEALITFDNSNMRVLRKTNIAIEDGHLKCIGKDCVKSRDMEVIDGSHKLVMPSLINSFVDPLSIINKPRCYVNNEFSLNELLTRFTCLKHVLNGLAGFISLNRNILEYDICRDLKIHIAYLDKQGSIESTFVEGKTVLSFPYIDLNSDEDLDNLKSTRKTNNWIFIRTPLTRRRFFDIKRITGKWVIELLNDYNLISEKTVLIGLNWVSATDINYILMNKPVILTSPSQSMNLGEYSYLPVKPLLKGKVPLVLFSSDYSLLGFNLYLEYPIFYLLTKFLYDGLNNGYSFVIQSTITTPYSILGLNINYLIEGSKPTLVIFNIGYRGDWFANLDLNPLLFLETTVEYLFIDGEPVLTPSVRSIYVSELKSIMNELFLRGCLD</sequence>
<gene>
    <name evidence="1" type="ORF">ENU14_04695</name>
</gene>
<dbReference type="SUPFAM" id="SSF51556">
    <property type="entry name" value="Metallo-dependent hydrolases"/>
    <property type="match status" value="1"/>
</dbReference>
<evidence type="ECO:0008006" key="2">
    <source>
        <dbReference type="Google" id="ProtNLM"/>
    </source>
</evidence>
<protein>
    <recommendedName>
        <fullName evidence="2">Amidohydrolase-related domain-containing protein</fullName>
    </recommendedName>
</protein>
<dbReference type="AlphaFoldDB" id="A0A7C4H9H4"/>
<proteinExistence type="predicted"/>
<evidence type="ECO:0000313" key="1">
    <source>
        <dbReference type="EMBL" id="HGM58865.1"/>
    </source>
</evidence>
<reference evidence="1" key="1">
    <citation type="journal article" date="2020" name="mSystems">
        <title>Genome- and Community-Level Interaction Insights into Carbon Utilization and Element Cycling Functions of Hydrothermarchaeota in Hydrothermal Sediment.</title>
        <authorList>
            <person name="Zhou Z."/>
            <person name="Liu Y."/>
            <person name="Xu W."/>
            <person name="Pan J."/>
            <person name="Luo Z.H."/>
            <person name="Li M."/>
        </authorList>
    </citation>
    <scope>NUCLEOTIDE SEQUENCE [LARGE SCALE GENOMIC DNA]</scope>
    <source>
        <strain evidence="1">SpSt-642</strain>
    </source>
</reference>
<dbReference type="InterPro" id="IPR011059">
    <property type="entry name" value="Metal-dep_hydrolase_composite"/>
</dbReference>